<gene>
    <name evidence="2" type="primary">117</name>
    <name evidence="2" type="ORF">SEA_DAREDEVIL_117</name>
</gene>
<evidence type="ECO:0000256" key="1">
    <source>
        <dbReference type="SAM" id="MobiDB-lite"/>
    </source>
</evidence>
<feature type="region of interest" description="Disordered" evidence="1">
    <location>
        <begin position="1"/>
        <end position="23"/>
    </location>
</feature>
<protein>
    <submittedName>
        <fullName evidence="2">Uncharacterized protein</fullName>
    </submittedName>
</protein>
<accession>A0A345MIX3</accession>
<dbReference type="KEGG" id="vg:54998107"/>
<evidence type="ECO:0000313" key="2">
    <source>
        <dbReference type="EMBL" id="AXH70504.1"/>
    </source>
</evidence>
<evidence type="ECO:0000313" key="3">
    <source>
        <dbReference type="Proteomes" id="UP000257597"/>
    </source>
</evidence>
<dbReference type="RefSeq" id="YP_009807231.1">
    <property type="nucleotide sequence ID" value="NC_048021.1"/>
</dbReference>
<dbReference type="Proteomes" id="UP000257597">
    <property type="component" value="Segment"/>
</dbReference>
<name>A0A345MIX3_9CAUD</name>
<reference evidence="3" key="1">
    <citation type="submission" date="2018-07" db="EMBL/GenBank/DDBJ databases">
        <authorList>
            <person name="Quirk P.G."/>
            <person name="Krulwich T.A."/>
        </authorList>
    </citation>
    <scope>NUCLEOTIDE SEQUENCE [LARGE SCALE GENOMIC DNA]</scope>
</reference>
<keyword evidence="3" id="KW-1185">Reference proteome</keyword>
<organism evidence="2 3">
    <name type="scientific">Gordonia phage Daredevil</name>
    <dbReference type="NCBI Taxonomy" id="2283286"/>
    <lineage>
        <taxon>Viruses</taxon>
        <taxon>Duplodnaviria</taxon>
        <taxon>Heunggongvirae</taxon>
        <taxon>Uroviricota</taxon>
        <taxon>Caudoviricetes</taxon>
        <taxon>Daredevilvirus</taxon>
        <taxon>Daredevilvirus daredevil</taxon>
    </lineage>
</organism>
<dbReference type="GeneID" id="54998107"/>
<sequence>MTATDCGGCRGLGGHSPRCHTQPGAHWRRLEDLAERLGDSIGPNDMAAANMAYAVAGRMRARHREEVERARAAT</sequence>
<dbReference type="EMBL" id="MH590603">
    <property type="protein sequence ID" value="AXH70504.1"/>
    <property type="molecule type" value="Genomic_DNA"/>
</dbReference>
<proteinExistence type="predicted"/>